<dbReference type="PANTHER" id="PTHR30032:SF8">
    <property type="entry name" value="GERMINATION-SPECIFIC N-ACETYLMURAMOYL-L-ALANINE AMIDASE"/>
    <property type="match status" value="1"/>
</dbReference>
<dbReference type="InterPro" id="IPR007253">
    <property type="entry name" value="Cell_wall-bd_2"/>
</dbReference>
<dbReference type="AlphaFoldDB" id="A0A9Q9MJY2"/>
<sequence length="673" mass="70748">MSFKLTRRSAMLGAVAAATASAAAAGSQRPARASLPGQAGKITYRNLAAGGVWIANADGTDARPFVAPQSGTTGNWSPDGSRYVYGGHHCPLSVRADGSDFFELVPNSVAPGGEDPIYVYGGRYVVYRMFDNGNDTLFVTSSGGNWSFGEPFLGTPGDGKHSMGAAAAGDGTIVFEHHAWNDYANSDIYRFEKYGVVTKIIENGWGADFSPDSGRIAFVRSDSGGGSEIWLADADGGNQVQLTTKDNEGGGMNREPAWSPQGDAILFTSYHGNPTIKRIDLATKAVVTVVEMATNAEWQPVTQNVVERVWGATALDTAVATSRYNWADHGVEDGIRPQAQAVVLSRDDVYLDALGGSALAVRRQAPLLITPPGGLHASTRAEMQRILAPGGTVYLLGGTVALSAKVESQVKSLGYTVVRLSGATEYDTAIAIAKEIEPHPTAVIIATSLQYYDALAAGAAAGANPGTVIVLTAGDTMPAATAAYLNSLNPDPDTGSRMIGVGGPGVRALLNASKAGKLPSWPKSFWYWPVYGATEFETAVAVADFFFDGPRMAAVATATTWYDALTGGAMVGASSGPLLLSTPGALSPQTRDYFARNAASLKYATLLGGVLALKDSLVEPLGEAISLPGQYRYDQYTETYSPALARSLTARPARVRDTTPEIPGIKRQEPRRA</sequence>
<feature type="region of interest" description="Disordered" evidence="1">
    <location>
        <begin position="652"/>
        <end position="673"/>
    </location>
</feature>
<dbReference type="Gene3D" id="2.120.10.30">
    <property type="entry name" value="TolB, C-terminal domain"/>
    <property type="match status" value="1"/>
</dbReference>
<dbReference type="KEGG" id="daur:Daura_15230"/>
<dbReference type="SUPFAM" id="SSF82171">
    <property type="entry name" value="DPP6 N-terminal domain-like"/>
    <property type="match status" value="1"/>
</dbReference>
<dbReference type="Pfam" id="PF07676">
    <property type="entry name" value="PD40"/>
    <property type="match status" value="1"/>
</dbReference>
<evidence type="ECO:0000313" key="4">
    <source>
        <dbReference type="Proteomes" id="UP001058003"/>
    </source>
</evidence>
<name>A0A9Q9MJY2_9ACTN</name>
<dbReference type="PANTHER" id="PTHR30032">
    <property type="entry name" value="N-ACETYLMURAMOYL-L-ALANINE AMIDASE-RELATED"/>
    <property type="match status" value="1"/>
</dbReference>
<dbReference type="EMBL" id="CP073767">
    <property type="protein sequence ID" value="UWZ57385.1"/>
    <property type="molecule type" value="Genomic_DNA"/>
</dbReference>
<accession>A0A9Q9MJY2</accession>
<evidence type="ECO:0000256" key="1">
    <source>
        <dbReference type="SAM" id="MobiDB-lite"/>
    </source>
</evidence>
<organism evidence="3 4">
    <name type="scientific">Dactylosporangium aurantiacum</name>
    <dbReference type="NCBI Taxonomy" id="35754"/>
    <lineage>
        <taxon>Bacteria</taxon>
        <taxon>Bacillati</taxon>
        <taxon>Actinomycetota</taxon>
        <taxon>Actinomycetes</taxon>
        <taxon>Micromonosporales</taxon>
        <taxon>Micromonosporaceae</taxon>
        <taxon>Dactylosporangium</taxon>
    </lineage>
</organism>
<dbReference type="Pfam" id="PF04122">
    <property type="entry name" value="CW_binding_2"/>
    <property type="match status" value="3"/>
</dbReference>
<evidence type="ECO:0000313" key="3">
    <source>
        <dbReference type="EMBL" id="UWZ57385.1"/>
    </source>
</evidence>
<dbReference type="InterPro" id="IPR011659">
    <property type="entry name" value="WD40"/>
</dbReference>
<dbReference type="InterPro" id="IPR051922">
    <property type="entry name" value="Bact_Sporulation_Assoc"/>
</dbReference>
<gene>
    <name evidence="3" type="ORF">Daura_15230</name>
</gene>
<evidence type="ECO:0000256" key="2">
    <source>
        <dbReference type="SAM" id="SignalP"/>
    </source>
</evidence>
<protein>
    <submittedName>
        <fullName evidence="3">Cell wall-binding repeat-containing protein</fullName>
    </submittedName>
</protein>
<dbReference type="RefSeq" id="WP_162189806.1">
    <property type="nucleotide sequence ID" value="NZ_CP073767.1"/>
</dbReference>
<keyword evidence="2" id="KW-0732">Signal</keyword>
<feature type="chain" id="PRO_5040215758" evidence="2">
    <location>
        <begin position="25"/>
        <end position="673"/>
    </location>
</feature>
<dbReference type="Proteomes" id="UP001058003">
    <property type="component" value="Chromosome"/>
</dbReference>
<dbReference type="InterPro" id="IPR006311">
    <property type="entry name" value="TAT_signal"/>
</dbReference>
<feature type="signal peptide" evidence="2">
    <location>
        <begin position="1"/>
        <end position="24"/>
    </location>
</feature>
<dbReference type="PROSITE" id="PS51318">
    <property type="entry name" value="TAT"/>
    <property type="match status" value="1"/>
</dbReference>
<feature type="compositionally biased region" description="Basic and acidic residues" evidence="1">
    <location>
        <begin position="654"/>
        <end position="673"/>
    </location>
</feature>
<dbReference type="InterPro" id="IPR011042">
    <property type="entry name" value="6-blade_b-propeller_TolB-like"/>
</dbReference>
<proteinExistence type="predicted"/>
<keyword evidence="4" id="KW-1185">Reference proteome</keyword>
<reference evidence="3" key="1">
    <citation type="submission" date="2021-04" db="EMBL/GenBank/DDBJ databases">
        <title>Dactylosporangium aurantiacum NRRL B-8018 full assembly.</title>
        <authorList>
            <person name="Hartkoorn R.C."/>
            <person name="Beaudoing E."/>
            <person name="Hot D."/>
        </authorList>
    </citation>
    <scope>NUCLEOTIDE SEQUENCE</scope>
    <source>
        <strain evidence="3">NRRL B-8018</strain>
    </source>
</reference>